<dbReference type="AlphaFoldDB" id="A0A4R6EZ68"/>
<dbReference type="OrthoDB" id="6548210at2"/>
<name>A0A4R6EZ68_SCAGO</name>
<reference evidence="1 2" key="1">
    <citation type="submission" date="2019-03" db="EMBL/GenBank/DDBJ databases">
        <title>Genomic analyses of the natural microbiome of Caenorhabditis elegans.</title>
        <authorList>
            <person name="Samuel B."/>
        </authorList>
    </citation>
    <scope>NUCLEOTIDE SEQUENCE [LARGE SCALE GENOMIC DNA]</scope>
    <source>
        <strain evidence="1 2">BIGb0156</strain>
    </source>
</reference>
<gene>
    <name evidence="1" type="ORF">EC847_101181</name>
</gene>
<proteinExistence type="predicted"/>
<organism evidence="1 2">
    <name type="scientific">Scandinavium goeteborgense</name>
    <dbReference type="NCBI Taxonomy" id="1851514"/>
    <lineage>
        <taxon>Bacteria</taxon>
        <taxon>Pseudomonadati</taxon>
        <taxon>Pseudomonadota</taxon>
        <taxon>Gammaproteobacteria</taxon>
        <taxon>Enterobacterales</taxon>
        <taxon>Enterobacteriaceae</taxon>
        <taxon>Scandinavium</taxon>
    </lineage>
</organism>
<evidence type="ECO:0000313" key="2">
    <source>
        <dbReference type="Proteomes" id="UP000295530"/>
    </source>
</evidence>
<keyword evidence="2" id="KW-1185">Reference proteome</keyword>
<protein>
    <submittedName>
        <fullName evidence="1">Uncharacterized protein</fullName>
    </submittedName>
</protein>
<dbReference type="EMBL" id="SNVX01000001">
    <property type="protein sequence ID" value="TDN64257.1"/>
    <property type="molecule type" value="Genomic_DNA"/>
</dbReference>
<evidence type="ECO:0000313" key="1">
    <source>
        <dbReference type="EMBL" id="TDN64257.1"/>
    </source>
</evidence>
<dbReference type="RefSeq" id="WP_133459874.1">
    <property type="nucleotide sequence ID" value="NZ_SNVX01000001.1"/>
</dbReference>
<sequence length="144" mass="16738">MEWLLTVLIILLVVFILWASLTHGISGRFIYVDKRKKDVTLHMAIFGTPRNKKDVHKLNTSFVNTLKKLKKYGRTSVSLESHLIDSKRLAMLHRLALRDGYSIVNVRHFPTPRWQRFFIPVSIALLRFKIVKVNPQSCSLTIIL</sequence>
<comment type="caution">
    <text evidence="1">The sequence shown here is derived from an EMBL/GenBank/DDBJ whole genome shotgun (WGS) entry which is preliminary data.</text>
</comment>
<dbReference type="Proteomes" id="UP000295530">
    <property type="component" value="Unassembled WGS sequence"/>
</dbReference>
<accession>A0A4R6EZ68</accession>